<dbReference type="SUPFAM" id="SSF53187">
    <property type="entry name" value="Zn-dependent exopeptidases"/>
    <property type="match status" value="1"/>
</dbReference>
<evidence type="ECO:0000313" key="4">
    <source>
        <dbReference type="EMBL" id="GGJ29338.1"/>
    </source>
</evidence>
<dbReference type="RefSeq" id="WP_189001847.1">
    <property type="nucleotide sequence ID" value="NZ_BMOD01000004.1"/>
</dbReference>
<keyword evidence="2" id="KW-0732">Signal</keyword>
<proteinExistence type="predicted"/>
<organism evidence="4 5">
    <name type="scientific">Deinococcus roseus</name>
    <dbReference type="NCBI Taxonomy" id="392414"/>
    <lineage>
        <taxon>Bacteria</taxon>
        <taxon>Thermotogati</taxon>
        <taxon>Deinococcota</taxon>
        <taxon>Deinococci</taxon>
        <taxon>Deinococcales</taxon>
        <taxon>Deinococcaceae</taxon>
        <taxon>Deinococcus</taxon>
    </lineage>
</organism>
<dbReference type="Gene3D" id="3.40.630.40">
    <property type="entry name" value="Zn-dependent exopeptidases"/>
    <property type="match status" value="1"/>
</dbReference>
<feature type="domain" description="MurNAc-LAA" evidence="3">
    <location>
        <begin position="306"/>
        <end position="435"/>
    </location>
</feature>
<dbReference type="EMBL" id="BMOD01000004">
    <property type="protein sequence ID" value="GGJ29338.1"/>
    <property type="molecule type" value="Genomic_DNA"/>
</dbReference>
<comment type="caution">
    <text evidence="4">The sequence shown here is derived from an EMBL/GenBank/DDBJ whole genome shotgun (WGS) entry which is preliminary data.</text>
</comment>
<feature type="signal peptide" evidence="2">
    <location>
        <begin position="1"/>
        <end position="17"/>
    </location>
</feature>
<dbReference type="SMART" id="SM00646">
    <property type="entry name" value="Ami_3"/>
    <property type="match status" value="1"/>
</dbReference>
<keyword evidence="1" id="KW-0378">Hydrolase</keyword>
<dbReference type="InterPro" id="IPR050695">
    <property type="entry name" value="N-acetylmuramoyl_amidase_3"/>
</dbReference>
<evidence type="ECO:0000256" key="1">
    <source>
        <dbReference type="ARBA" id="ARBA00022801"/>
    </source>
</evidence>
<evidence type="ECO:0000313" key="5">
    <source>
        <dbReference type="Proteomes" id="UP000632222"/>
    </source>
</evidence>
<evidence type="ECO:0000256" key="2">
    <source>
        <dbReference type="SAM" id="SignalP"/>
    </source>
</evidence>
<dbReference type="PANTHER" id="PTHR30404:SF0">
    <property type="entry name" value="N-ACETYLMURAMOYL-L-ALANINE AMIDASE AMIC"/>
    <property type="match status" value="1"/>
</dbReference>
<dbReference type="InterPro" id="IPR002508">
    <property type="entry name" value="MurNAc-LAA_cat"/>
</dbReference>
<sequence length="460" mass="50630">MKRFLLLLFLLMNTAFAQYTLQTLGVGKKQVQSISYYGVQFVRAELLSPYFLVSVDARTVRVKYGKNTLTLPIESNPAAGIYQAYYIQVNDQTQTGFPAIVVNRGIFVPVQQLANALAITMSGNQLVIPRARLGNVASKTDGKYDRLVFELDQNVTIEDQSTASEIKLVVRSTWAKGTTYTSSGKHLPRVKVEVDGDDLVVRAPLPKGSGYQFFFTPLSDRSARLVLDAGPQFQVKQTALQERVLKPVIVLDAGHGGEDTGGTRGVIEKDLALEVVRRMGQALSKAGWMVKYTRTSDTAVSLQNRAALARSSDAFVSVHLGYAPGNTQSGVVMSYPAGHEQLEYIRQLREENATSLAVSNFEALKTFGQTVQKELSKVKVKSRLKATRDLYLLSEAPKAALMVELGYPQNAQDLAKLKDSTYLDTLALGLARGITVYLTPKDQKTQKAQQTPQTQKDLKP</sequence>
<dbReference type="Proteomes" id="UP000632222">
    <property type="component" value="Unassembled WGS sequence"/>
</dbReference>
<dbReference type="Pfam" id="PF01520">
    <property type="entry name" value="Amidase_3"/>
    <property type="match status" value="1"/>
</dbReference>
<protein>
    <recommendedName>
        <fullName evidence="3">MurNAc-LAA domain-containing protein</fullName>
    </recommendedName>
</protein>
<gene>
    <name evidence="4" type="ORF">GCM10008938_14330</name>
</gene>
<feature type="chain" id="PRO_5046650707" description="MurNAc-LAA domain-containing protein" evidence="2">
    <location>
        <begin position="18"/>
        <end position="460"/>
    </location>
</feature>
<evidence type="ECO:0000259" key="3">
    <source>
        <dbReference type="SMART" id="SM00646"/>
    </source>
</evidence>
<reference evidence="5" key="1">
    <citation type="journal article" date="2019" name="Int. J. Syst. Evol. Microbiol.">
        <title>The Global Catalogue of Microorganisms (GCM) 10K type strain sequencing project: providing services to taxonomists for standard genome sequencing and annotation.</title>
        <authorList>
            <consortium name="The Broad Institute Genomics Platform"/>
            <consortium name="The Broad Institute Genome Sequencing Center for Infectious Disease"/>
            <person name="Wu L."/>
            <person name="Ma J."/>
        </authorList>
    </citation>
    <scope>NUCLEOTIDE SEQUENCE [LARGE SCALE GENOMIC DNA]</scope>
    <source>
        <strain evidence="5">JCM 14370</strain>
    </source>
</reference>
<accession>A0ABQ2CXJ1</accession>
<keyword evidence="5" id="KW-1185">Reference proteome</keyword>
<dbReference type="CDD" id="cd02696">
    <property type="entry name" value="MurNAc-LAA"/>
    <property type="match status" value="1"/>
</dbReference>
<dbReference type="PANTHER" id="PTHR30404">
    <property type="entry name" value="N-ACETYLMURAMOYL-L-ALANINE AMIDASE"/>
    <property type="match status" value="1"/>
</dbReference>
<name>A0ABQ2CXJ1_9DEIO</name>